<comment type="caution">
    <text evidence="2">The sequence shown here is derived from an EMBL/GenBank/DDBJ whole genome shotgun (WGS) entry which is preliminary data.</text>
</comment>
<organism evidence="2 3">
    <name type="scientific">Stylosanthes scabra</name>
    <dbReference type="NCBI Taxonomy" id="79078"/>
    <lineage>
        <taxon>Eukaryota</taxon>
        <taxon>Viridiplantae</taxon>
        <taxon>Streptophyta</taxon>
        <taxon>Embryophyta</taxon>
        <taxon>Tracheophyta</taxon>
        <taxon>Spermatophyta</taxon>
        <taxon>Magnoliopsida</taxon>
        <taxon>eudicotyledons</taxon>
        <taxon>Gunneridae</taxon>
        <taxon>Pentapetalae</taxon>
        <taxon>rosids</taxon>
        <taxon>fabids</taxon>
        <taxon>Fabales</taxon>
        <taxon>Fabaceae</taxon>
        <taxon>Papilionoideae</taxon>
        <taxon>50 kb inversion clade</taxon>
        <taxon>dalbergioids sensu lato</taxon>
        <taxon>Dalbergieae</taxon>
        <taxon>Pterocarpus clade</taxon>
        <taxon>Stylosanthes</taxon>
    </lineage>
</organism>
<reference evidence="2 3" key="1">
    <citation type="journal article" date="2023" name="Plants (Basel)">
        <title>Bridging the Gap: Combining Genomics and Transcriptomics Approaches to Understand Stylosanthes scabra, an Orphan Legume from the Brazilian Caatinga.</title>
        <authorList>
            <person name="Ferreira-Neto J.R.C."/>
            <person name="da Silva M.D."/>
            <person name="Binneck E."/>
            <person name="de Melo N.F."/>
            <person name="da Silva R.H."/>
            <person name="de Melo A.L.T.M."/>
            <person name="Pandolfi V."/>
            <person name="Bustamante F.O."/>
            <person name="Brasileiro-Vidal A.C."/>
            <person name="Benko-Iseppon A.M."/>
        </authorList>
    </citation>
    <scope>NUCLEOTIDE SEQUENCE [LARGE SCALE GENOMIC DNA]</scope>
    <source>
        <tissue evidence="2">Leaves</tissue>
    </source>
</reference>
<accession>A0ABU6VSX2</accession>
<evidence type="ECO:0000256" key="1">
    <source>
        <dbReference type="SAM" id="Coils"/>
    </source>
</evidence>
<evidence type="ECO:0000313" key="3">
    <source>
        <dbReference type="Proteomes" id="UP001341840"/>
    </source>
</evidence>
<keyword evidence="1" id="KW-0175">Coiled coil</keyword>
<evidence type="ECO:0000313" key="2">
    <source>
        <dbReference type="EMBL" id="MED6176067.1"/>
    </source>
</evidence>
<dbReference type="EMBL" id="JASCZI010152401">
    <property type="protein sequence ID" value="MED6176067.1"/>
    <property type="molecule type" value="Genomic_DNA"/>
</dbReference>
<keyword evidence="3" id="KW-1185">Reference proteome</keyword>
<proteinExistence type="predicted"/>
<feature type="coiled-coil region" evidence="1">
    <location>
        <begin position="112"/>
        <end position="139"/>
    </location>
</feature>
<protein>
    <submittedName>
        <fullName evidence="2">Uncharacterized protein</fullName>
    </submittedName>
</protein>
<dbReference type="Proteomes" id="UP001341840">
    <property type="component" value="Unassembled WGS sequence"/>
</dbReference>
<name>A0ABU6VSX2_9FABA</name>
<gene>
    <name evidence="2" type="ORF">PIB30_084352</name>
</gene>
<sequence>MYWWEEGKVREIRGRRVAGGEDAELDLRRVWAWKWGQRARQIGGFLYVEDMEIMFLRACGKFHSFDERNAHQAAVFVLLNQLVQATGMEICDYKYRTLGRRHFRNDNGRDVCARLWQRIEELEAKNKELKELVKSNESIFEYEVRRSPGQASVVQR</sequence>